<name>A0A9P6XCG6_RHIOR</name>
<accession>A0A9P6XCG6</accession>
<evidence type="ECO:0000313" key="2">
    <source>
        <dbReference type="Proteomes" id="UP000716291"/>
    </source>
</evidence>
<sequence length="117" mass="13588">MLKLIETENEQNEVEAKSFSDLMNYWKTVEDDTKFLAHLSCLEEDGKHTRESSEEKLILPLGSQDEATKIKKDSKKNRNRQQKITANDVEEIFGLNHTTKSTGSNNVFKKYFTKLFN</sequence>
<reference evidence="1" key="1">
    <citation type="journal article" date="2020" name="Microb. Genom.">
        <title>Genetic diversity of clinical and environmental Mucorales isolates obtained from an investigation of mucormycosis cases among solid organ transplant recipients.</title>
        <authorList>
            <person name="Nguyen M.H."/>
            <person name="Kaul D."/>
            <person name="Muto C."/>
            <person name="Cheng S.J."/>
            <person name="Richter R.A."/>
            <person name="Bruno V.M."/>
            <person name="Liu G."/>
            <person name="Beyhan S."/>
            <person name="Sundermann A.J."/>
            <person name="Mounaud S."/>
            <person name="Pasculle A.W."/>
            <person name="Nierman W.C."/>
            <person name="Driscoll E."/>
            <person name="Cumbie R."/>
            <person name="Clancy C.J."/>
            <person name="Dupont C.L."/>
        </authorList>
    </citation>
    <scope>NUCLEOTIDE SEQUENCE</scope>
    <source>
        <strain evidence="1">GL11</strain>
    </source>
</reference>
<proteinExistence type="predicted"/>
<comment type="caution">
    <text evidence="1">The sequence shown here is derived from an EMBL/GenBank/DDBJ whole genome shotgun (WGS) entry which is preliminary data.</text>
</comment>
<dbReference type="EMBL" id="JAANQT010000510">
    <property type="protein sequence ID" value="KAG1310427.1"/>
    <property type="molecule type" value="Genomic_DNA"/>
</dbReference>
<organism evidence="1 2">
    <name type="scientific">Rhizopus oryzae</name>
    <name type="common">Mucormycosis agent</name>
    <name type="synonym">Rhizopus arrhizus var. delemar</name>
    <dbReference type="NCBI Taxonomy" id="64495"/>
    <lineage>
        <taxon>Eukaryota</taxon>
        <taxon>Fungi</taxon>
        <taxon>Fungi incertae sedis</taxon>
        <taxon>Mucoromycota</taxon>
        <taxon>Mucoromycotina</taxon>
        <taxon>Mucoromycetes</taxon>
        <taxon>Mucorales</taxon>
        <taxon>Mucorineae</taxon>
        <taxon>Rhizopodaceae</taxon>
        <taxon>Rhizopus</taxon>
    </lineage>
</organism>
<protein>
    <submittedName>
        <fullName evidence="1">Uncharacterized protein</fullName>
    </submittedName>
</protein>
<keyword evidence="2" id="KW-1185">Reference proteome</keyword>
<dbReference type="AlphaFoldDB" id="A0A9P6XCG6"/>
<dbReference type="OrthoDB" id="2215375at2759"/>
<gene>
    <name evidence="1" type="ORF">G6F64_004573</name>
</gene>
<evidence type="ECO:0000313" key="1">
    <source>
        <dbReference type="EMBL" id="KAG1310427.1"/>
    </source>
</evidence>
<dbReference type="Proteomes" id="UP000716291">
    <property type="component" value="Unassembled WGS sequence"/>
</dbReference>